<protein>
    <submittedName>
        <fullName evidence="2">Uncharacterized protein</fullName>
    </submittedName>
</protein>
<dbReference type="AlphaFoldDB" id="A0AAD7WNF7"/>
<dbReference type="Proteomes" id="UP001221898">
    <property type="component" value="Unassembled WGS sequence"/>
</dbReference>
<name>A0AAD7WNF7_9TELE</name>
<feature type="region of interest" description="Disordered" evidence="1">
    <location>
        <begin position="1"/>
        <end position="50"/>
    </location>
</feature>
<dbReference type="EMBL" id="JAINUG010000060">
    <property type="protein sequence ID" value="KAJ8403138.1"/>
    <property type="molecule type" value="Genomic_DNA"/>
</dbReference>
<reference evidence="2" key="1">
    <citation type="journal article" date="2023" name="Science">
        <title>Genome structures resolve the early diversification of teleost fishes.</title>
        <authorList>
            <person name="Parey E."/>
            <person name="Louis A."/>
            <person name="Montfort J."/>
            <person name="Bouchez O."/>
            <person name="Roques C."/>
            <person name="Iampietro C."/>
            <person name="Lluch J."/>
            <person name="Castinel A."/>
            <person name="Donnadieu C."/>
            <person name="Desvignes T."/>
            <person name="Floi Bucao C."/>
            <person name="Jouanno E."/>
            <person name="Wen M."/>
            <person name="Mejri S."/>
            <person name="Dirks R."/>
            <person name="Jansen H."/>
            <person name="Henkel C."/>
            <person name="Chen W.J."/>
            <person name="Zahm M."/>
            <person name="Cabau C."/>
            <person name="Klopp C."/>
            <person name="Thompson A.W."/>
            <person name="Robinson-Rechavi M."/>
            <person name="Braasch I."/>
            <person name="Lecointre G."/>
            <person name="Bobe J."/>
            <person name="Postlethwait J.H."/>
            <person name="Berthelot C."/>
            <person name="Roest Crollius H."/>
            <person name="Guiguen Y."/>
        </authorList>
    </citation>
    <scope>NUCLEOTIDE SEQUENCE</scope>
    <source>
        <strain evidence="2">NC1722</strain>
    </source>
</reference>
<keyword evidence="3" id="KW-1185">Reference proteome</keyword>
<evidence type="ECO:0000313" key="2">
    <source>
        <dbReference type="EMBL" id="KAJ8403138.1"/>
    </source>
</evidence>
<evidence type="ECO:0000313" key="3">
    <source>
        <dbReference type="Proteomes" id="UP001221898"/>
    </source>
</evidence>
<sequence>MCSAGTCRRHASSEETPPTGTQGLAASLTPEAVLKKKKPHRGGAAMSDQRGEAAATAALLTCGGTLHGGIACLRGPWPMQSCHAPVISQCPRLCFYKTYSSHAT</sequence>
<evidence type="ECO:0000256" key="1">
    <source>
        <dbReference type="SAM" id="MobiDB-lite"/>
    </source>
</evidence>
<organism evidence="2 3">
    <name type="scientific">Aldrovandia affinis</name>
    <dbReference type="NCBI Taxonomy" id="143900"/>
    <lineage>
        <taxon>Eukaryota</taxon>
        <taxon>Metazoa</taxon>
        <taxon>Chordata</taxon>
        <taxon>Craniata</taxon>
        <taxon>Vertebrata</taxon>
        <taxon>Euteleostomi</taxon>
        <taxon>Actinopterygii</taxon>
        <taxon>Neopterygii</taxon>
        <taxon>Teleostei</taxon>
        <taxon>Notacanthiformes</taxon>
        <taxon>Halosauridae</taxon>
        <taxon>Aldrovandia</taxon>
    </lineage>
</organism>
<gene>
    <name evidence="2" type="ORF">AAFF_G00360540</name>
</gene>
<proteinExistence type="predicted"/>
<accession>A0AAD7WNF7</accession>
<feature type="compositionally biased region" description="Polar residues" evidence="1">
    <location>
        <begin position="14"/>
        <end position="24"/>
    </location>
</feature>
<comment type="caution">
    <text evidence="2">The sequence shown here is derived from an EMBL/GenBank/DDBJ whole genome shotgun (WGS) entry which is preliminary data.</text>
</comment>